<dbReference type="InterPro" id="IPR051310">
    <property type="entry name" value="MCP_chemotaxis"/>
</dbReference>
<feature type="transmembrane region" description="Helical" evidence="7">
    <location>
        <begin position="169"/>
        <end position="192"/>
    </location>
</feature>
<accession>A0A1B0ZXB3</accession>
<feature type="domain" description="HAMP" evidence="10">
    <location>
        <begin position="256"/>
        <end position="308"/>
    </location>
</feature>
<keyword evidence="5" id="KW-0175">Coiled coil</keyword>
<comment type="similarity">
    <text evidence="3">Belongs to the methyl-accepting chemotaxis (MCP) protein family.</text>
</comment>
<feature type="domain" description="T-SNARE coiled-coil homology" evidence="9">
    <location>
        <begin position="472"/>
        <end position="534"/>
    </location>
</feature>
<dbReference type="GO" id="GO:0016020">
    <property type="term" value="C:membrane"/>
    <property type="evidence" value="ECO:0007669"/>
    <property type="project" value="UniProtKB-SubCell"/>
</dbReference>
<dbReference type="EMBL" id="CP015124">
    <property type="protein sequence ID" value="ANP38720.1"/>
    <property type="molecule type" value="Genomic_DNA"/>
</dbReference>
<dbReference type="FunFam" id="1.10.287.950:FF:000001">
    <property type="entry name" value="Methyl-accepting chemotaxis sensory transducer"/>
    <property type="match status" value="1"/>
</dbReference>
<name>A0A1B0ZXB3_9RHOB</name>
<dbReference type="Gene3D" id="1.10.287.950">
    <property type="entry name" value="Methyl-accepting chemotaxis protein"/>
    <property type="match status" value="1"/>
</dbReference>
<dbReference type="GO" id="GO:0006935">
    <property type="term" value="P:chemotaxis"/>
    <property type="evidence" value="ECO:0007669"/>
    <property type="project" value="UniProtKB-KW"/>
</dbReference>
<dbReference type="Proteomes" id="UP000092565">
    <property type="component" value="Chromosome"/>
</dbReference>
<keyword evidence="4" id="KW-0807">Transducer</keyword>
<proteinExistence type="inferred from homology"/>
<comment type="subcellular location">
    <subcellularLocation>
        <location evidence="1">Membrane</location>
    </subcellularLocation>
</comment>
<dbReference type="GO" id="GO:0007165">
    <property type="term" value="P:signal transduction"/>
    <property type="evidence" value="ECO:0007669"/>
    <property type="project" value="UniProtKB-KW"/>
</dbReference>
<dbReference type="Gene3D" id="6.10.340.10">
    <property type="match status" value="1"/>
</dbReference>
<dbReference type="PROSITE" id="PS50885">
    <property type="entry name" value="HAMP"/>
    <property type="match status" value="2"/>
</dbReference>
<dbReference type="Pfam" id="PF00672">
    <property type="entry name" value="HAMP"/>
    <property type="match status" value="1"/>
</dbReference>
<dbReference type="PROSITE" id="PS50111">
    <property type="entry name" value="CHEMOTAXIS_TRANSDUC_2"/>
    <property type="match status" value="1"/>
</dbReference>
<dbReference type="Pfam" id="PF00015">
    <property type="entry name" value="MCPsignal"/>
    <property type="match status" value="1"/>
</dbReference>
<dbReference type="CDD" id="cd06225">
    <property type="entry name" value="HAMP"/>
    <property type="match status" value="1"/>
</dbReference>
<evidence type="ECO:0000256" key="5">
    <source>
        <dbReference type="SAM" id="Coils"/>
    </source>
</evidence>
<feature type="domain" description="Methyl-accepting transducer" evidence="8">
    <location>
        <begin position="313"/>
        <end position="542"/>
    </location>
</feature>
<evidence type="ECO:0000259" key="9">
    <source>
        <dbReference type="PROSITE" id="PS50192"/>
    </source>
</evidence>
<dbReference type="InterPro" id="IPR004089">
    <property type="entry name" value="MCPsignal_dom"/>
</dbReference>
<gene>
    <name evidence="11" type="primary">mcp</name>
    <name evidence="11" type="ORF">JL2886_03851</name>
</gene>
<dbReference type="SMART" id="SM00283">
    <property type="entry name" value="MA"/>
    <property type="match status" value="1"/>
</dbReference>
<dbReference type="PRINTS" id="PR00260">
    <property type="entry name" value="CHEMTRNSDUCR"/>
</dbReference>
<dbReference type="SUPFAM" id="SSF58104">
    <property type="entry name" value="Methyl-accepting chemotaxis protein (MCP) signaling domain"/>
    <property type="match status" value="1"/>
</dbReference>
<dbReference type="PATRIC" id="fig|60890.4.peg.3755"/>
<keyword evidence="7" id="KW-1133">Transmembrane helix</keyword>
<dbReference type="AlphaFoldDB" id="A0A1B0ZXB3"/>
<dbReference type="SMART" id="SM00304">
    <property type="entry name" value="HAMP"/>
    <property type="match status" value="2"/>
</dbReference>
<evidence type="ECO:0000313" key="12">
    <source>
        <dbReference type="Proteomes" id="UP000092565"/>
    </source>
</evidence>
<feature type="domain" description="HAMP" evidence="10">
    <location>
        <begin position="193"/>
        <end position="246"/>
    </location>
</feature>
<dbReference type="OrthoDB" id="354287at2"/>
<evidence type="ECO:0000256" key="1">
    <source>
        <dbReference type="ARBA" id="ARBA00004370"/>
    </source>
</evidence>
<dbReference type="InterPro" id="IPR004090">
    <property type="entry name" value="Chemotax_Me-accpt_rcpt"/>
</dbReference>
<dbReference type="PROSITE" id="PS50192">
    <property type="entry name" value="T_SNARE"/>
    <property type="match status" value="1"/>
</dbReference>
<protein>
    <submittedName>
        <fullName evidence="11">Methyl-accepting chemotaxis sensory transducer</fullName>
    </submittedName>
</protein>
<keyword evidence="7" id="KW-0472">Membrane</keyword>
<dbReference type="RefSeq" id="WP_082996132.1">
    <property type="nucleotide sequence ID" value="NZ_CP015124.1"/>
</dbReference>
<dbReference type="InterPro" id="IPR000727">
    <property type="entry name" value="T_SNARE_dom"/>
</dbReference>
<keyword evidence="2" id="KW-0145">Chemotaxis</keyword>
<evidence type="ECO:0000256" key="2">
    <source>
        <dbReference type="ARBA" id="ARBA00022500"/>
    </source>
</evidence>
<dbReference type="SUPFAM" id="SSF158472">
    <property type="entry name" value="HAMP domain-like"/>
    <property type="match status" value="1"/>
</dbReference>
<dbReference type="GO" id="GO:0004888">
    <property type="term" value="F:transmembrane signaling receptor activity"/>
    <property type="evidence" value="ECO:0007669"/>
    <property type="project" value="InterPro"/>
</dbReference>
<organism evidence="11 12">
    <name type="scientific">Phaeobacter gallaeciensis</name>
    <dbReference type="NCBI Taxonomy" id="60890"/>
    <lineage>
        <taxon>Bacteria</taxon>
        <taxon>Pseudomonadati</taxon>
        <taxon>Pseudomonadota</taxon>
        <taxon>Alphaproteobacteria</taxon>
        <taxon>Rhodobacterales</taxon>
        <taxon>Roseobacteraceae</taxon>
        <taxon>Phaeobacter</taxon>
    </lineage>
</organism>
<evidence type="ECO:0000256" key="4">
    <source>
        <dbReference type="PROSITE-ProRule" id="PRU00284"/>
    </source>
</evidence>
<dbReference type="InterPro" id="IPR003660">
    <property type="entry name" value="HAMP_dom"/>
</dbReference>
<keyword evidence="12" id="KW-1185">Reference proteome</keyword>
<dbReference type="CDD" id="cd11386">
    <property type="entry name" value="MCP_signal"/>
    <property type="match status" value="1"/>
</dbReference>
<keyword evidence="7" id="KW-0812">Transmembrane</keyword>
<feature type="compositionally biased region" description="Low complexity" evidence="6">
    <location>
        <begin position="560"/>
        <end position="570"/>
    </location>
</feature>
<sequence length="592" mass="62845">MKRQLSRFLGMSIKKKLLLPILACIVVSNIAYTVFWASKHSSALIDAFEDEVGLAQRFVGPPVAAAVWDFNSDAAQGVIQGVADMENALFAQVVVDGETFTEVFVSEDRRAEVTGAVETLLADPQEEKTTEVNQVVYVKFPISLTDGTVVGEMVMGFDNSAIQDTVSALYLQSAVIGLAICLAIGLIVYFSAASVTRPLDRIVDRIDALRNGDTDSAVPEKSRGDELGRLAAAVVEFVEAMRANAELEGQSRAAAKEQADVVKELANGLNNLSKGNLGYRITKEMSAEYAALRSDFNQTAEALDDVIGRVLSTVGDIEGQIGEMAVGTDELSRRTENQAATLEETAAALDNITSNVQSATEQTKAVEGTIAETTSEAMRSGDIVKRTVVAMQEINEASGKISEINSVIDDISFQTNLLALNAGVEAARAGEAGRGFAVVASEVRSLALKSANSANEIRELIQSSSEKVKIGVELVDEAGKSLDEIITKIQSVSTLASQIAESSGEQASTISEINSGMTELDRVTQQNASMVLKSSEQGKSLQQAATELAQLVAQFKPSSSSFASAPTPSAHGDWDLSGQGYDDDFGQELMAG</sequence>
<reference evidence="11 12" key="1">
    <citation type="submission" date="2016-04" db="EMBL/GenBank/DDBJ databases">
        <authorList>
            <person name="Evans L.H."/>
            <person name="Alamgir A."/>
            <person name="Owens N."/>
            <person name="Weber N.D."/>
            <person name="Virtaneva K."/>
            <person name="Barbian K."/>
            <person name="Babar A."/>
            <person name="Rosenke K."/>
        </authorList>
    </citation>
    <scope>NUCLEOTIDE SEQUENCE [LARGE SCALE GENOMIC DNA]</scope>
    <source>
        <strain evidence="11 12">JL2886</strain>
    </source>
</reference>
<evidence type="ECO:0000256" key="6">
    <source>
        <dbReference type="SAM" id="MobiDB-lite"/>
    </source>
</evidence>
<evidence type="ECO:0000256" key="7">
    <source>
        <dbReference type="SAM" id="Phobius"/>
    </source>
</evidence>
<evidence type="ECO:0000259" key="8">
    <source>
        <dbReference type="PROSITE" id="PS50111"/>
    </source>
</evidence>
<evidence type="ECO:0000259" key="10">
    <source>
        <dbReference type="PROSITE" id="PS50885"/>
    </source>
</evidence>
<evidence type="ECO:0000313" key="11">
    <source>
        <dbReference type="EMBL" id="ANP38720.1"/>
    </source>
</evidence>
<evidence type="ECO:0000256" key="3">
    <source>
        <dbReference type="ARBA" id="ARBA00029447"/>
    </source>
</evidence>
<feature type="region of interest" description="Disordered" evidence="6">
    <location>
        <begin position="560"/>
        <end position="592"/>
    </location>
</feature>
<dbReference type="PANTHER" id="PTHR43531:SF11">
    <property type="entry name" value="METHYL-ACCEPTING CHEMOTAXIS PROTEIN 3"/>
    <property type="match status" value="1"/>
</dbReference>
<dbReference type="PANTHER" id="PTHR43531">
    <property type="entry name" value="PROTEIN ICFG"/>
    <property type="match status" value="1"/>
</dbReference>
<feature type="coiled-coil region" evidence="5">
    <location>
        <begin position="332"/>
        <end position="362"/>
    </location>
</feature>